<dbReference type="Proteomes" id="UP000183508">
    <property type="component" value="Unassembled WGS sequence"/>
</dbReference>
<dbReference type="PANTHER" id="PTHR42830">
    <property type="entry name" value="OSMOTICALLY INDUCIBLE FAMILY PROTEIN"/>
    <property type="match status" value="1"/>
</dbReference>
<protein>
    <submittedName>
        <fullName evidence="1">Peroxiredoxin, SACOL1771 subfamily</fullName>
    </submittedName>
</protein>
<organism evidence="1 2">
    <name type="scientific">Alicyclobacillus macrosporangiidus</name>
    <dbReference type="NCBI Taxonomy" id="392015"/>
    <lineage>
        <taxon>Bacteria</taxon>
        <taxon>Bacillati</taxon>
        <taxon>Bacillota</taxon>
        <taxon>Bacilli</taxon>
        <taxon>Bacillales</taxon>
        <taxon>Alicyclobacillaceae</taxon>
        <taxon>Alicyclobacillus</taxon>
    </lineage>
</organism>
<dbReference type="InterPro" id="IPR052707">
    <property type="entry name" value="OsmC_Ohr_Peroxiredoxin"/>
</dbReference>
<dbReference type="STRING" id="392015.SAMN05421543_101273"/>
<accession>A0A1I7FID3</accession>
<evidence type="ECO:0000313" key="1">
    <source>
        <dbReference type="EMBL" id="SFU35947.1"/>
    </source>
</evidence>
<dbReference type="Gene3D" id="3.30.300.20">
    <property type="match status" value="1"/>
</dbReference>
<reference evidence="2" key="1">
    <citation type="submission" date="2016-10" db="EMBL/GenBank/DDBJ databases">
        <authorList>
            <person name="Varghese N."/>
        </authorList>
    </citation>
    <scope>NUCLEOTIDE SEQUENCE [LARGE SCALE GENOMIC DNA]</scope>
    <source>
        <strain evidence="2">DSM 17980</strain>
    </source>
</reference>
<dbReference type="SUPFAM" id="SSF82784">
    <property type="entry name" value="OsmC-like"/>
    <property type="match status" value="1"/>
</dbReference>
<dbReference type="PANTHER" id="PTHR42830:SF2">
    <property type="entry name" value="OSMC_OHR FAMILY PROTEIN"/>
    <property type="match status" value="1"/>
</dbReference>
<evidence type="ECO:0000313" key="2">
    <source>
        <dbReference type="Proteomes" id="UP000183508"/>
    </source>
</evidence>
<dbReference type="eggNOG" id="COG1764">
    <property type="taxonomic scope" value="Bacteria"/>
</dbReference>
<sequence length="150" mass="16326">MSEIHTFAVTGRWPADFHQGGTLSADGLSVSFSIPAGLGGPGLGTNPEELLLASAAGCYLITLGKLLRNRRIPFSEIRLESRGFVENDRGLRFDRIEHRPVVLVDDPADEEHIRILCEHAEHACMVSSALRGNVAVQVMPEVQVQTAPSR</sequence>
<dbReference type="InterPro" id="IPR015946">
    <property type="entry name" value="KH_dom-like_a/b"/>
</dbReference>
<name>A0A1I7FID3_9BACL</name>
<dbReference type="AlphaFoldDB" id="A0A1I7FID3"/>
<keyword evidence="2" id="KW-1185">Reference proteome</keyword>
<proteinExistence type="predicted"/>
<dbReference type="Pfam" id="PF02566">
    <property type="entry name" value="OsmC"/>
    <property type="match status" value="1"/>
</dbReference>
<dbReference type="RefSeq" id="WP_074948802.1">
    <property type="nucleotide sequence ID" value="NZ_FPBV01000001.1"/>
</dbReference>
<gene>
    <name evidence="1" type="ORF">SAMN05421543_101273</name>
</gene>
<dbReference type="InterPro" id="IPR036102">
    <property type="entry name" value="OsmC/Ohrsf"/>
</dbReference>
<dbReference type="InterPro" id="IPR003718">
    <property type="entry name" value="OsmC/Ohr_fam"/>
</dbReference>
<dbReference type="EMBL" id="FPBV01000001">
    <property type="protein sequence ID" value="SFU35947.1"/>
    <property type="molecule type" value="Genomic_DNA"/>
</dbReference>